<evidence type="ECO:0000259" key="3">
    <source>
        <dbReference type="Pfam" id="PF26388"/>
    </source>
</evidence>
<keyword evidence="5" id="KW-1185">Reference proteome</keyword>
<dbReference type="Pfam" id="PF26385">
    <property type="entry name" value="DUF6079_4th"/>
    <property type="match status" value="1"/>
</dbReference>
<comment type="caution">
    <text evidence="4">The sequence shown here is derived from an EMBL/GenBank/DDBJ whole genome shotgun (WGS) entry which is preliminary data.</text>
</comment>
<dbReference type="Pfam" id="PF26387">
    <property type="entry name" value="DUF6079_5th"/>
    <property type="match status" value="1"/>
</dbReference>
<dbReference type="Pfam" id="PF26388">
    <property type="entry name" value="DUF6079_6th"/>
    <property type="match status" value="1"/>
</dbReference>
<dbReference type="InterPro" id="IPR058572">
    <property type="entry name" value="DUF6079_4th"/>
</dbReference>
<evidence type="ECO:0000313" key="5">
    <source>
        <dbReference type="Proteomes" id="UP001171945"/>
    </source>
</evidence>
<proteinExistence type="predicted"/>
<feature type="domain" description="DUF6079" evidence="1">
    <location>
        <begin position="1"/>
        <end position="109"/>
    </location>
</feature>
<name>A0ABT7VVZ6_9GAMM</name>
<dbReference type="InterPro" id="IPR058573">
    <property type="entry name" value="DUF6079_5th"/>
</dbReference>
<organism evidence="4 5">
    <name type="scientific">Candidatus Marithioploca araucensis</name>
    <dbReference type="NCBI Taxonomy" id="70273"/>
    <lineage>
        <taxon>Bacteria</taxon>
        <taxon>Pseudomonadati</taxon>
        <taxon>Pseudomonadota</taxon>
        <taxon>Gammaproteobacteria</taxon>
        <taxon>Thiotrichales</taxon>
        <taxon>Thiotrichaceae</taxon>
        <taxon>Candidatus Marithioploca</taxon>
    </lineage>
</organism>
<dbReference type="Proteomes" id="UP001171945">
    <property type="component" value="Unassembled WGS sequence"/>
</dbReference>
<feature type="non-terminal residue" evidence="4">
    <location>
        <position position="1"/>
    </location>
</feature>
<feature type="non-terminal residue" evidence="4">
    <location>
        <position position="394"/>
    </location>
</feature>
<protein>
    <submittedName>
        <fullName evidence="4">DUF6079 family protein</fullName>
    </submittedName>
</protein>
<gene>
    <name evidence="4" type="ORF">QUF54_10320</name>
</gene>
<evidence type="ECO:0000313" key="4">
    <source>
        <dbReference type="EMBL" id="MDM8563736.1"/>
    </source>
</evidence>
<dbReference type="InterPro" id="IPR058574">
    <property type="entry name" value="DUF6079_6th"/>
</dbReference>
<evidence type="ECO:0000259" key="2">
    <source>
        <dbReference type="Pfam" id="PF26387"/>
    </source>
</evidence>
<sequence>AQEILSALALLDGEQLAPFRSKYAQAILKQLEEKTAGHVLNQAELLSKGYFAPTNYRLEPELLIILIAALVSTGEVVLVMLGQSYDATQLATLAATPIKDLLAFKHLERPKAFNLPALKALFELLALPSGLEIALTKNEPVALQQLQSKVSDILKTLVQAQQALATKFIFWGKAILSKTEMQYYRENLAQTKTFLESLQSYSTAFKFKNFRYTAGEVTAQWSGLKILQNVTHLQTLLIELSQPIAYLTAAEAALPPQQRWHGEMQQVRETLLSQLSDVRQRNNTGFSYHAQQQLNGLQKSYAKTYFHLHQQARLGAKEEKVKQQLLGDKRLLTLKKLVRIALLPRQQLNHFENQLNQLQSCYALSENDLSAHTVCPHCGYTPVKEIRTARYPTL</sequence>
<dbReference type="EMBL" id="JAUCGM010000839">
    <property type="protein sequence ID" value="MDM8563736.1"/>
    <property type="molecule type" value="Genomic_DNA"/>
</dbReference>
<accession>A0ABT7VVZ6</accession>
<feature type="domain" description="DUF6079" evidence="3">
    <location>
        <begin position="317"/>
        <end position="386"/>
    </location>
</feature>
<feature type="domain" description="DUF6079" evidence="2">
    <location>
        <begin position="114"/>
        <end position="309"/>
    </location>
</feature>
<reference evidence="4" key="1">
    <citation type="submission" date="2023-06" db="EMBL/GenBank/DDBJ databases">
        <title>Uncultivated large filamentous bacteria from sulfidic sediments reveal new species and different genomic features in energy metabolism and defense.</title>
        <authorList>
            <person name="Fonseca A."/>
        </authorList>
    </citation>
    <scope>NUCLEOTIDE SEQUENCE</scope>
    <source>
        <strain evidence="4">HSG4</strain>
    </source>
</reference>
<evidence type="ECO:0000259" key="1">
    <source>
        <dbReference type="Pfam" id="PF26385"/>
    </source>
</evidence>